<evidence type="ECO:0000313" key="3">
    <source>
        <dbReference type="Proteomes" id="UP000187203"/>
    </source>
</evidence>
<keyword evidence="3" id="KW-1185">Reference proteome</keyword>
<protein>
    <submittedName>
        <fullName evidence="2">Uncharacterized protein</fullName>
    </submittedName>
</protein>
<dbReference type="AlphaFoldDB" id="A0A1R3JUY0"/>
<proteinExistence type="predicted"/>
<evidence type="ECO:0000256" key="1">
    <source>
        <dbReference type="SAM" id="Phobius"/>
    </source>
</evidence>
<keyword evidence="1" id="KW-0472">Membrane</keyword>
<sequence length="33" mass="3662">MGETTTLPALEPLPVICMTICEFAMLTSIMWFA</sequence>
<keyword evidence="1" id="KW-0812">Transmembrane</keyword>
<comment type="caution">
    <text evidence="2">The sequence shown here is derived from an EMBL/GenBank/DDBJ whole genome shotgun (WGS) entry which is preliminary data.</text>
</comment>
<gene>
    <name evidence="2" type="ORF">COLO4_13750</name>
</gene>
<name>A0A1R3JUY0_9ROSI</name>
<keyword evidence="1" id="KW-1133">Transmembrane helix</keyword>
<accession>A0A1R3JUY0</accession>
<dbReference type="Proteomes" id="UP000187203">
    <property type="component" value="Unassembled WGS sequence"/>
</dbReference>
<reference evidence="3" key="1">
    <citation type="submission" date="2013-09" db="EMBL/GenBank/DDBJ databases">
        <title>Corchorus olitorius genome sequencing.</title>
        <authorList>
            <person name="Alam M."/>
            <person name="Haque M.S."/>
            <person name="Islam M.S."/>
            <person name="Emdad E.M."/>
            <person name="Islam M.M."/>
            <person name="Ahmed B."/>
            <person name="Halim A."/>
            <person name="Hossen Q.M.M."/>
            <person name="Hossain M.Z."/>
            <person name="Ahmed R."/>
            <person name="Khan M.M."/>
            <person name="Islam R."/>
            <person name="Rashid M.M."/>
            <person name="Khan S.A."/>
            <person name="Rahman M.S."/>
            <person name="Alam M."/>
            <person name="Yahiya A.S."/>
            <person name="Khan M.S."/>
            <person name="Azam M.S."/>
            <person name="Haque T."/>
            <person name="Lashkar M.Z.H."/>
            <person name="Akhand A.I."/>
            <person name="Morshed G."/>
            <person name="Roy S."/>
            <person name="Uddin K.S."/>
            <person name="Rabeya T."/>
            <person name="Hossain A.S."/>
            <person name="Chowdhury A."/>
            <person name="Snigdha A.R."/>
            <person name="Mortoza M.S."/>
            <person name="Matin S.A."/>
            <person name="Hoque S.M.E."/>
            <person name="Islam M.K."/>
            <person name="Roy D.K."/>
            <person name="Haider R."/>
            <person name="Moosa M.M."/>
            <person name="Elias S.M."/>
            <person name="Hasan A.M."/>
            <person name="Jahan S."/>
            <person name="Shafiuddin M."/>
            <person name="Mahmood N."/>
            <person name="Shommy N.S."/>
        </authorList>
    </citation>
    <scope>NUCLEOTIDE SEQUENCE [LARGE SCALE GENOMIC DNA]</scope>
    <source>
        <strain evidence="3">cv. O-4</strain>
    </source>
</reference>
<evidence type="ECO:0000313" key="2">
    <source>
        <dbReference type="EMBL" id="OMO98702.1"/>
    </source>
</evidence>
<feature type="transmembrane region" description="Helical" evidence="1">
    <location>
        <begin position="12"/>
        <end position="32"/>
    </location>
</feature>
<organism evidence="2 3">
    <name type="scientific">Corchorus olitorius</name>
    <dbReference type="NCBI Taxonomy" id="93759"/>
    <lineage>
        <taxon>Eukaryota</taxon>
        <taxon>Viridiplantae</taxon>
        <taxon>Streptophyta</taxon>
        <taxon>Embryophyta</taxon>
        <taxon>Tracheophyta</taxon>
        <taxon>Spermatophyta</taxon>
        <taxon>Magnoliopsida</taxon>
        <taxon>eudicotyledons</taxon>
        <taxon>Gunneridae</taxon>
        <taxon>Pentapetalae</taxon>
        <taxon>rosids</taxon>
        <taxon>malvids</taxon>
        <taxon>Malvales</taxon>
        <taxon>Malvaceae</taxon>
        <taxon>Grewioideae</taxon>
        <taxon>Apeibeae</taxon>
        <taxon>Corchorus</taxon>
    </lineage>
</organism>
<dbReference type="EMBL" id="AWUE01015284">
    <property type="protein sequence ID" value="OMO98702.1"/>
    <property type="molecule type" value="Genomic_DNA"/>
</dbReference>